<name>A0A1Y1V207_9FUNG</name>
<evidence type="ECO:0000313" key="2">
    <source>
        <dbReference type="Proteomes" id="UP000193719"/>
    </source>
</evidence>
<dbReference type="Pfam" id="PF13238">
    <property type="entry name" value="AAA_18"/>
    <property type="match status" value="1"/>
</dbReference>
<dbReference type="PANTHER" id="PTHR33477:SF2">
    <property type="entry name" value="2-PHOSPHOGLYCERATE KINASE"/>
    <property type="match status" value="1"/>
</dbReference>
<evidence type="ECO:0008006" key="3">
    <source>
        <dbReference type="Google" id="ProtNLM"/>
    </source>
</evidence>
<gene>
    <name evidence="1" type="ORF">BCR36DRAFT_299665</name>
</gene>
<dbReference type="SUPFAM" id="SSF52540">
    <property type="entry name" value="P-loop containing nucleoside triphosphate hydrolases"/>
    <property type="match status" value="1"/>
</dbReference>
<organism evidence="1 2">
    <name type="scientific">Piromyces finnis</name>
    <dbReference type="NCBI Taxonomy" id="1754191"/>
    <lineage>
        <taxon>Eukaryota</taxon>
        <taxon>Fungi</taxon>
        <taxon>Fungi incertae sedis</taxon>
        <taxon>Chytridiomycota</taxon>
        <taxon>Chytridiomycota incertae sedis</taxon>
        <taxon>Neocallimastigomycetes</taxon>
        <taxon>Neocallimastigales</taxon>
        <taxon>Neocallimastigaceae</taxon>
        <taxon>Piromyces</taxon>
    </lineage>
</organism>
<sequence length="340" mass="39647">MDIDLKTSSALTTKNNNKITENKSEQSSNTIKKHKSNVSKYDFVKVLVYLSGKHYYVLSRFLISRMLTASEIDYYHAVKIALDLKKRLVDCNELELSQKKLEKYLFNIMKDYGYTEKYTSLYKLISGFYRERIPMIILISGPRCVGKSTLATKLAERLNLPNIVKTDMVYDLMCSIFSISDEDREPIWYKNCSTDELLEKYEKDCELVKKGLEVDIKKAFTEGKSIIIEGIHVNHKLYDYVLDYITKFNTNKNNKEKKDLESDNNSYTSKLLSINDDPCNAIVLPFYLDMDDKKCHKEFLFNQIMTETFINNQNDSNYFMLNDFPNSNLGNVSPSKYSNY</sequence>
<protein>
    <recommendedName>
        <fullName evidence="3">P-loop containing nucleoside triphosphate hydrolase protein</fullName>
    </recommendedName>
</protein>
<dbReference type="Gene3D" id="3.40.50.300">
    <property type="entry name" value="P-loop containing nucleotide triphosphate hydrolases"/>
    <property type="match status" value="1"/>
</dbReference>
<dbReference type="PANTHER" id="PTHR33477">
    <property type="entry name" value="P-LOOP NTPASE DOMAIN-CONTAINING PROTEIN LPA1 HOMOLOG 1"/>
    <property type="match status" value="1"/>
</dbReference>
<dbReference type="InterPro" id="IPR027417">
    <property type="entry name" value="P-loop_NTPase"/>
</dbReference>
<dbReference type="STRING" id="1754191.A0A1Y1V207"/>
<dbReference type="OrthoDB" id="271259at2759"/>
<reference evidence="1 2" key="2">
    <citation type="submission" date="2016-08" db="EMBL/GenBank/DDBJ databases">
        <title>Pervasive Adenine N6-methylation of Active Genes in Fungi.</title>
        <authorList>
            <consortium name="DOE Joint Genome Institute"/>
            <person name="Mondo S.J."/>
            <person name="Dannebaum R.O."/>
            <person name="Kuo R.C."/>
            <person name="Labutti K."/>
            <person name="Haridas S."/>
            <person name="Kuo A."/>
            <person name="Salamov A."/>
            <person name="Ahrendt S.R."/>
            <person name="Lipzen A."/>
            <person name="Sullivan W."/>
            <person name="Andreopoulos W.B."/>
            <person name="Clum A."/>
            <person name="Lindquist E."/>
            <person name="Daum C."/>
            <person name="Ramamoorthy G.K."/>
            <person name="Gryganskyi A."/>
            <person name="Culley D."/>
            <person name="Magnuson J.K."/>
            <person name="James T.Y."/>
            <person name="O'Malley M.A."/>
            <person name="Stajich J.E."/>
            <person name="Spatafora J.W."/>
            <person name="Visel A."/>
            <person name="Grigoriev I.V."/>
        </authorList>
    </citation>
    <scope>NUCLEOTIDE SEQUENCE [LARGE SCALE GENOMIC DNA]</scope>
    <source>
        <strain evidence="2">finn</strain>
    </source>
</reference>
<keyword evidence="2" id="KW-1185">Reference proteome</keyword>
<dbReference type="Proteomes" id="UP000193719">
    <property type="component" value="Unassembled WGS sequence"/>
</dbReference>
<dbReference type="AlphaFoldDB" id="A0A1Y1V207"/>
<proteinExistence type="predicted"/>
<evidence type="ECO:0000313" key="1">
    <source>
        <dbReference type="EMBL" id="ORX45390.1"/>
    </source>
</evidence>
<comment type="caution">
    <text evidence="1">The sequence shown here is derived from an EMBL/GenBank/DDBJ whole genome shotgun (WGS) entry which is preliminary data.</text>
</comment>
<reference evidence="1 2" key="1">
    <citation type="submission" date="2016-08" db="EMBL/GenBank/DDBJ databases">
        <title>Genomes of anaerobic fungi encode conserved fungal cellulosomes for biomass hydrolysis.</title>
        <authorList>
            <consortium name="DOE Joint Genome Institute"/>
            <person name="Haitjema C.H."/>
            <person name="Gilmore S.P."/>
            <person name="Henske J.K."/>
            <person name="Solomon K.V."/>
            <person name="De Groot R."/>
            <person name="Kuo A."/>
            <person name="Mondo S.J."/>
            <person name="Salamov A.A."/>
            <person name="Labutti K."/>
            <person name="Zhao Z."/>
            <person name="Chiniquy J."/>
            <person name="Barry K."/>
            <person name="Brewer H.M."/>
            <person name="Purvine S.O."/>
            <person name="Wright A.T."/>
            <person name="Boxma B."/>
            <person name="Van Alen T."/>
            <person name="Hackstein J.H."/>
            <person name="Baker S.E."/>
            <person name="Grigoriev I.V."/>
            <person name="O'Malley M.A."/>
        </authorList>
    </citation>
    <scope>NUCLEOTIDE SEQUENCE [LARGE SCALE GENOMIC DNA]</scope>
    <source>
        <strain evidence="2">finn</strain>
    </source>
</reference>
<dbReference type="EMBL" id="MCFH01000040">
    <property type="protein sequence ID" value="ORX45390.1"/>
    <property type="molecule type" value="Genomic_DNA"/>
</dbReference>
<accession>A0A1Y1V207</accession>